<dbReference type="InterPro" id="IPR018743">
    <property type="entry name" value="DUF2292"/>
</dbReference>
<dbReference type="Proteomes" id="UP000197097">
    <property type="component" value="Unassembled WGS sequence"/>
</dbReference>
<dbReference type="OrthoDB" id="7451540at2"/>
<keyword evidence="2" id="KW-1185">Reference proteome</keyword>
<dbReference type="AlphaFoldDB" id="A0A246JGG5"/>
<dbReference type="Pfam" id="PF10055">
    <property type="entry name" value="DUF2292"/>
    <property type="match status" value="1"/>
</dbReference>
<evidence type="ECO:0000313" key="2">
    <source>
        <dbReference type="Proteomes" id="UP000197097"/>
    </source>
</evidence>
<dbReference type="EMBL" id="NISJ01000014">
    <property type="protein sequence ID" value="OWQ91744.1"/>
    <property type="molecule type" value="Genomic_DNA"/>
</dbReference>
<reference evidence="1 2" key="1">
    <citation type="journal article" date="2002" name="Int. J. Syst. Evol. Microbiol.">
        <title>Sphingopyxis witflariensis sp. nov., isolated from activated sludge.</title>
        <authorList>
            <person name="Kampfer P."/>
            <person name="Witzenberger R."/>
            <person name="Denner E.B."/>
            <person name="Busse H.J."/>
            <person name="Neef A."/>
        </authorList>
    </citation>
    <scope>NUCLEOTIDE SEQUENCE [LARGE SCALE GENOMIC DNA]</scope>
    <source>
        <strain evidence="1 2">DSM 14551</strain>
    </source>
</reference>
<gene>
    <name evidence="1" type="ORF">CDQ91_18600</name>
</gene>
<name>A0A246JGG5_9SPHN</name>
<accession>A0A246JGG5</accession>
<comment type="caution">
    <text evidence="1">The sequence shown here is derived from an EMBL/GenBank/DDBJ whole genome shotgun (WGS) entry which is preliminary data.</text>
</comment>
<sequence>MTQPTHAAQSERDSVPLAVQTVLDALEKLRFGAIQLTVHEGRLVQVDVTERHRYPN</sequence>
<evidence type="ECO:0000313" key="1">
    <source>
        <dbReference type="EMBL" id="OWQ91744.1"/>
    </source>
</evidence>
<dbReference type="RefSeq" id="WP_088474215.1">
    <property type="nucleotide sequence ID" value="NZ_NISJ01000014.1"/>
</dbReference>
<protein>
    <submittedName>
        <fullName evidence="1">DUF2292 domain-containing protein</fullName>
    </submittedName>
</protein>
<organism evidence="1 2">
    <name type="scientific">Sphingopyxis witflariensis</name>
    <dbReference type="NCBI Taxonomy" id="173675"/>
    <lineage>
        <taxon>Bacteria</taxon>
        <taxon>Pseudomonadati</taxon>
        <taxon>Pseudomonadota</taxon>
        <taxon>Alphaproteobacteria</taxon>
        <taxon>Sphingomonadales</taxon>
        <taxon>Sphingomonadaceae</taxon>
        <taxon>Sphingopyxis</taxon>
    </lineage>
</organism>
<proteinExistence type="predicted"/>